<reference evidence="2 3" key="1">
    <citation type="submission" date="2018-12" db="EMBL/GenBank/DDBJ databases">
        <authorList>
            <consortium name="Pathogen Informatics"/>
        </authorList>
    </citation>
    <scope>NUCLEOTIDE SEQUENCE [LARGE SCALE GENOMIC DNA]</scope>
    <source>
        <strain evidence="2 3">NCTC13635</strain>
    </source>
</reference>
<dbReference type="AlphaFoldDB" id="A0A3S4GAV6"/>
<dbReference type="Pfam" id="PF04447">
    <property type="entry name" value="dATP-dGTP_PPHyd"/>
    <property type="match status" value="1"/>
</dbReference>
<proteinExistence type="predicted"/>
<evidence type="ECO:0000259" key="1">
    <source>
        <dbReference type="Pfam" id="PF04447"/>
    </source>
</evidence>
<feature type="domain" description="dATP/dGTP diphosphohydrolase MazZ" evidence="1">
    <location>
        <begin position="99"/>
        <end position="192"/>
    </location>
</feature>
<evidence type="ECO:0000313" key="2">
    <source>
        <dbReference type="EMBL" id="VEB00219.1"/>
    </source>
</evidence>
<organism evidence="2 3">
    <name type="scientific">Klebsiella pneumoniae</name>
    <dbReference type="NCBI Taxonomy" id="573"/>
    <lineage>
        <taxon>Bacteria</taxon>
        <taxon>Pseudomonadati</taxon>
        <taxon>Pseudomonadota</taxon>
        <taxon>Gammaproteobacteria</taxon>
        <taxon>Enterobacterales</taxon>
        <taxon>Enterobacteriaceae</taxon>
        <taxon>Klebsiella/Raoultella group</taxon>
        <taxon>Klebsiella</taxon>
        <taxon>Klebsiella pneumoniae complex</taxon>
    </lineage>
</organism>
<evidence type="ECO:0000313" key="3">
    <source>
        <dbReference type="Proteomes" id="UP000282433"/>
    </source>
</evidence>
<accession>A0A3S4GAV6</accession>
<name>A0A3S4GAV6_KLEPN</name>
<dbReference type="InterPro" id="IPR007538">
    <property type="entry name" value="dATP/dGTP_dipphydrolase_MazZ"/>
</dbReference>
<protein>
    <submittedName>
        <fullName evidence="2">Eaa1</fullName>
    </submittedName>
</protein>
<gene>
    <name evidence="2" type="ORF">NCTC13635_01132</name>
</gene>
<dbReference type="Proteomes" id="UP000282433">
    <property type="component" value="Chromosome"/>
</dbReference>
<sequence>MTKSTITREQLEEWVAQFDEDGGCDATDRQLEALIRQSLAAMDSEPVVKKVACWSCQNEVEIAAISDCDGCCPKCGTRIHLDEEPYIAPLSAPDRDQVRREHAEWSQATFGNVGPVGPLKHLSKEALEAAAEPGDLSEWADMQFLLWDAQRRAGITDEQITQAMIDKLAVNKQREWPEPKDGEPRLHIKSQPAPVITFYRDGIEAAAKWIDQQREAYDSEHGWSDPDTGAFEFGNDAQRGYSSTLEELAEGIRALHPNAGNSPVITDRWIPVSEKLPERGDYLVSDGRDFDVQLFNGEQFIPGFVWEDKNNPLDAAASNPAGGEVKANKLKRRRWRRMRDALAAYKTEASDWKTLYLERTAEIASLRSQRLLVPMPVIVPAEIYNQFKGVREDHQLCKRCNDGLRGGCSSCSYSGR</sequence>
<dbReference type="EMBL" id="LR134162">
    <property type="protein sequence ID" value="VEB00219.1"/>
    <property type="molecule type" value="Genomic_DNA"/>
</dbReference>